<feature type="transmembrane region" description="Helical" evidence="16">
    <location>
        <begin position="38"/>
        <end position="59"/>
    </location>
</feature>
<evidence type="ECO:0000256" key="14">
    <source>
        <dbReference type="ARBA" id="ARBA00038442"/>
    </source>
</evidence>
<evidence type="ECO:0000313" key="19">
    <source>
        <dbReference type="Proteomes" id="UP001281761"/>
    </source>
</evidence>
<dbReference type="Proteomes" id="UP001281761">
    <property type="component" value="Unassembled WGS sequence"/>
</dbReference>
<proteinExistence type="inferred from homology"/>
<evidence type="ECO:0000256" key="6">
    <source>
        <dbReference type="ARBA" id="ARBA00022753"/>
    </source>
</evidence>
<feature type="transmembrane region" description="Helical" evidence="16">
    <location>
        <begin position="226"/>
        <end position="248"/>
    </location>
</feature>
<keyword evidence="11" id="KW-1015">Disulfide bond</keyword>
<accession>A0ABQ9Y334</accession>
<evidence type="ECO:0000256" key="2">
    <source>
        <dbReference type="ARBA" id="ARBA00004155"/>
    </source>
</evidence>
<evidence type="ECO:0000256" key="1">
    <source>
        <dbReference type="ARBA" id="ARBA00004107"/>
    </source>
</evidence>
<feature type="transmembrane region" description="Helical" evidence="16">
    <location>
        <begin position="396"/>
        <end position="416"/>
    </location>
</feature>
<keyword evidence="5" id="KW-0479">Metal-binding</keyword>
<feature type="domain" description="Amino acid transporter transmembrane" evidence="17">
    <location>
        <begin position="13"/>
        <end position="421"/>
    </location>
</feature>
<evidence type="ECO:0000256" key="15">
    <source>
        <dbReference type="SAM" id="MobiDB-lite"/>
    </source>
</evidence>
<keyword evidence="7" id="KW-0029">Amino-acid transport</keyword>
<evidence type="ECO:0000256" key="9">
    <source>
        <dbReference type="ARBA" id="ARBA00023053"/>
    </source>
</evidence>
<dbReference type="EMBL" id="JARBJD010000040">
    <property type="protein sequence ID" value="KAK2958150.1"/>
    <property type="molecule type" value="Genomic_DNA"/>
</dbReference>
<feature type="transmembrane region" description="Helical" evidence="16">
    <location>
        <begin position="157"/>
        <end position="174"/>
    </location>
</feature>
<evidence type="ECO:0000259" key="17">
    <source>
        <dbReference type="Pfam" id="PF01490"/>
    </source>
</evidence>
<dbReference type="PANTHER" id="PTHR22950:SF244">
    <property type="entry name" value="NEUTRAL AMINO ACID TRANSPORTER 9"/>
    <property type="match status" value="1"/>
</dbReference>
<evidence type="ECO:0000256" key="13">
    <source>
        <dbReference type="ARBA" id="ARBA00023228"/>
    </source>
</evidence>
<gene>
    <name evidence="18" type="ORF">BLNAU_6854</name>
</gene>
<dbReference type="InterPro" id="IPR013057">
    <property type="entry name" value="AA_transpt_TM"/>
</dbReference>
<comment type="similarity">
    <text evidence="14">Belongs to the amino acid/polyamine transporter 2 family. SLC38A9 subfamily.</text>
</comment>
<evidence type="ECO:0000256" key="4">
    <source>
        <dbReference type="ARBA" id="ARBA00022692"/>
    </source>
</evidence>
<sequence>MSKKGGQPSIVLIFSLAATMIGATIISLPWVISQSGLILGPVLVILTGFLSIYTGRLILKNSKGYHDFGQKCRDTLGAWSQYLAQGISVLVLLSAQISLHIFLSQNLHSLVNAFIAFTKHDSPTWWTTKISALIILAVEFPLVLIPDLTVILKISSFGIIAVLAVCVIVVFKGVTPPGGITMKDITYASPNFPVSLGVLSVSFFIHNILPSMFYDARSPKKNTLNMTLGFLLDMLLYLAVGITGYLGYHHFKDPATGQIKTVPDNILLCFASTDIWAFVARICLTLQMIVTWPVMFSQTRTSFFEGFFPRSALECGKGCTRPSRSKGFRGTRSEKRPLLDRNDGEETFSGHGDETKEEFKDKPLELNFWIHILPSSIVFMSIPTMFALFYPSVGNILRFAGSFCGFIYIFLLPNLVEIVVRIQAHRAGYVQLEVSPDASINRDMNSLTGSKPKAAGCRVAFVVFRSSVLILYGLSVFVMQFIFKAK</sequence>
<evidence type="ECO:0000256" key="12">
    <source>
        <dbReference type="ARBA" id="ARBA00023180"/>
    </source>
</evidence>
<evidence type="ECO:0000256" key="7">
    <source>
        <dbReference type="ARBA" id="ARBA00022970"/>
    </source>
</evidence>
<feature type="compositionally biased region" description="Basic and acidic residues" evidence="15">
    <location>
        <begin position="331"/>
        <end position="344"/>
    </location>
</feature>
<dbReference type="PANTHER" id="PTHR22950">
    <property type="entry name" value="AMINO ACID TRANSPORTER"/>
    <property type="match status" value="1"/>
</dbReference>
<comment type="caution">
    <text evidence="18">The sequence shown here is derived from an EMBL/GenBank/DDBJ whole genome shotgun (WGS) entry which is preliminary data.</text>
</comment>
<keyword evidence="19" id="KW-1185">Reference proteome</keyword>
<feature type="transmembrane region" description="Helical" evidence="16">
    <location>
        <begin position="79"/>
        <end position="103"/>
    </location>
</feature>
<protein>
    <submittedName>
        <fullName evidence="18">Transmembrane amino acid transporter</fullName>
    </submittedName>
</protein>
<evidence type="ECO:0000256" key="11">
    <source>
        <dbReference type="ARBA" id="ARBA00023157"/>
    </source>
</evidence>
<evidence type="ECO:0000256" key="5">
    <source>
        <dbReference type="ARBA" id="ARBA00022723"/>
    </source>
</evidence>
<feature type="transmembrane region" description="Helical" evidence="16">
    <location>
        <begin position="459"/>
        <end position="483"/>
    </location>
</feature>
<name>A0ABQ9Y334_9EUKA</name>
<keyword evidence="9" id="KW-0915">Sodium</keyword>
<feature type="region of interest" description="Disordered" evidence="15">
    <location>
        <begin position="324"/>
        <end position="356"/>
    </location>
</feature>
<feature type="transmembrane region" description="Helical" evidence="16">
    <location>
        <begin position="194"/>
        <end position="214"/>
    </location>
</feature>
<keyword evidence="3" id="KW-0813">Transport</keyword>
<reference evidence="18 19" key="1">
    <citation type="journal article" date="2022" name="bioRxiv">
        <title>Genomics of Preaxostyla Flagellates Illuminates Evolutionary Transitions and the Path Towards Mitochondrial Loss.</title>
        <authorList>
            <person name="Novak L.V.F."/>
            <person name="Treitli S.C."/>
            <person name="Pyrih J."/>
            <person name="Halakuc P."/>
            <person name="Pipaliya S.V."/>
            <person name="Vacek V."/>
            <person name="Brzon O."/>
            <person name="Soukal P."/>
            <person name="Eme L."/>
            <person name="Dacks J.B."/>
            <person name="Karnkowska A."/>
            <person name="Elias M."/>
            <person name="Hampl V."/>
        </authorList>
    </citation>
    <scope>NUCLEOTIDE SEQUENCE [LARGE SCALE GENOMIC DNA]</scope>
    <source>
        <strain evidence="18">NAU3</strain>
        <tissue evidence="18">Gut</tissue>
    </source>
</reference>
<keyword evidence="8 16" id="KW-1133">Transmembrane helix</keyword>
<keyword evidence="13" id="KW-0458">Lysosome</keyword>
<keyword evidence="12" id="KW-0325">Glycoprotein</keyword>
<evidence type="ECO:0000313" key="18">
    <source>
        <dbReference type="EMBL" id="KAK2958150.1"/>
    </source>
</evidence>
<keyword evidence="10 16" id="KW-0472">Membrane</keyword>
<feature type="transmembrane region" description="Helical" evidence="16">
    <location>
        <begin position="12"/>
        <end position="32"/>
    </location>
</feature>
<feature type="transmembrane region" description="Helical" evidence="16">
    <location>
        <begin position="368"/>
        <end position="390"/>
    </location>
</feature>
<evidence type="ECO:0000256" key="8">
    <source>
        <dbReference type="ARBA" id="ARBA00022989"/>
    </source>
</evidence>
<comment type="subcellular location">
    <subcellularLocation>
        <location evidence="1">Late endosome membrane</location>
        <topology evidence="1">Multi-pass membrane protein</topology>
    </subcellularLocation>
    <subcellularLocation>
        <location evidence="2">Lysosome membrane</location>
        <topology evidence="2">Multi-pass membrane protein</topology>
    </subcellularLocation>
</comment>
<evidence type="ECO:0000256" key="16">
    <source>
        <dbReference type="SAM" id="Phobius"/>
    </source>
</evidence>
<feature type="transmembrane region" description="Helical" evidence="16">
    <location>
        <begin position="123"/>
        <end position="145"/>
    </location>
</feature>
<evidence type="ECO:0000256" key="3">
    <source>
        <dbReference type="ARBA" id="ARBA00022448"/>
    </source>
</evidence>
<evidence type="ECO:0000256" key="10">
    <source>
        <dbReference type="ARBA" id="ARBA00023136"/>
    </source>
</evidence>
<keyword evidence="6" id="KW-0967">Endosome</keyword>
<organism evidence="18 19">
    <name type="scientific">Blattamonas nauphoetae</name>
    <dbReference type="NCBI Taxonomy" id="2049346"/>
    <lineage>
        <taxon>Eukaryota</taxon>
        <taxon>Metamonada</taxon>
        <taxon>Preaxostyla</taxon>
        <taxon>Oxymonadida</taxon>
        <taxon>Blattamonas</taxon>
    </lineage>
</organism>
<keyword evidence="4 16" id="KW-0812">Transmembrane</keyword>
<dbReference type="Pfam" id="PF01490">
    <property type="entry name" value="Aa_trans"/>
    <property type="match status" value="1"/>
</dbReference>